<evidence type="ECO:0000313" key="3">
    <source>
        <dbReference type="Proteomes" id="UP000036756"/>
    </source>
</evidence>
<dbReference type="OrthoDB" id="9811177at2"/>
<organism evidence="2 3">
    <name type="scientific">Clostridium cylindrosporum DSM 605</name>
    <dbReference type="NCBI Taxonomy" id="1121307"/>
    <lineage>
        <taxon>Bacteria</taxon>
        <taxon>Bacillati</taxon>
        <taxon>Bacillota</taxon>
        <taxon>Clostridia</taxon>
        <taxon>Eubacteriales</taxon>
        <taxon>Clostridiaceae</taxon>
        <taxon>Clostridium</taxon>
    </lineage>
</organism>
<gene>
    <name evidence="2" type="ORF">CLCY_4c01850</name>
</gene>
<dbReference type="CDD" id="cd07344">
    <property type="entry name" value="M48_yhfN_like"/>
    <property type="match status" value="1"/>
</dbReference>
<keyword evidence="3" id="KW-1185">Reference proteome</keyword>
<proteinExistence type="predicted"/>
<comment type="caution">
    <text evidence="2">The sequence shown here is derived from an EMBL/GenBank/DDBJ whole genome shotgun (WGS) entry which is preliminary data.</text>
</comment>
<dbReference type="STRING" id="1121307.CLCY_4c01850"/>
<dbReference type="InterPro" id="IPR002725">
    <property type="entry name" value="YgjP-like_metallopeptidase"/>
</dbReference>
<dbReference type="AlphaFoldDB" id="A0A0J8D8K4"/>
<reference evidence="2 3" key="1">
    <citation type="submission" date="2015-06" db="EMBL/GenBank/DDBJ databases">
        <title>Draft genome sequence of the purine-degrading Clostridium cylindrosporum HC-1 (DSM 605).</title>
        <authorList>
            <person name="Poehlein A."/>
            <person name="Schiel-Bengelsdorf B."/>
            <person name="Bengelsdorf F."/>
            <person name="Daniel R."/>
            <person name="Duerre P."/>
        </authorList>
    </citation>
    <scope>NUCLEOTIDE SEQUENCE [LARGE SCALE GENOMIC DNA]</scope>
    <source>
        <strain evidence="2 3">DSM 605</strain>
    </source>
</reference>
<dbReference type="InterPro" id="IPR053136">
    <property type="entry name" value="UTP_pyrophosphatase-like"/>
</dbReference>
<accession>A0A0J8D8K4</accession>
<dbReference type="PANTHER" id="PTHR30399">
    <property type="entry name" value="UNCHARACTERIZED PROTEIN YGJP"/>
    <property type="match status" value="1"/>
</dbReference>
<evidence type="ECO:0000313" key="2">
    <source>
        <dbReference type="EMBL" id="KMT22212.1"/>
    </source>
</evidence>
<dbReference type="PANTHER" id="PTHR30399:SF1">
    <property type="entry name" value="UTP PYROPHOSPHATASE"/>
    <property type="match status" value="1"/>
</dbReference>
<protein>
    <recommendedName>
        <fullName evidence="1">YgjP-like metallopeptidase domain-containing protein</fullName>
    </recommendedName>
</protein>
<dbReference type="Proteomes" id="UP000036756">
    <property type="component" value="Unassembled WGS sequence"/>
</dbReference>
<sequence length="203" mass="23777">MNYKVNITYKKVKNLTLRVKQDGTVNLTVPFGLSESEALKFVQKKEKWIQKSLEKVRRSKTSEESINGIKLVSGDILYYLGKSYTLKVGKSSVEKVVLSSSNIEIYVDNVDDFCEKREVLNNWYLSEAKIVFNEYIEKWEKTLNLRVSSITIRPMKTRWGSCNVRLRKINLNLELIRRDRECIDYVVLHEMAHLVHPNHSKSF</sequence>
<dbReference type="EMBL" id="LFVU01000024">
    <property type="protein sequence ID" value="KMT22212.1"/>
    <property type="molecule type" value="Genomic_DNA"/>
</dbReference>
<dbReference type="RefSeq" id="WP_048570390.1">
    <property type="nucleotide sequence ID" value="NZ_LFVU01000024.1"/>
</dbReference>
<dbReference type="Gene3D" id="3.30.2010.10">
    <property type="entry name" value="Metalloproteases ('zincins'), catalytic domain"/>
    <property type="match status" value="1"/>
</dbReference>
<name>A0A0J8D8K4_CLOCY</name>
<feature type="domain" description="YgjP-like metallopeptidase" evidence="1">
    <location>
        <begin position="13"/>
        <end position="203"/>
    </location>
</feature>
<dbReference type="Pfam" id="PF01863">
    <property type="entry name" value="YgjP-like"/>
    <property type="match status" value="1"/>
</dbReference>
<dbReference type="PATRIC" id="fig|1121307.3.peg.1841"/>
<evidence type="ECO:0000259" key="1">
    <source>
        <dbReference type="Pfam" id="PF01863"/>
    </source>
</evidence>